<dbReference type="GO" id="GO:0000976">
    <property type="term" value="F:transcription cis-regulatory region binding"/>
    <property type="evidence" value="ECO:0007669"/>
    <property type="project" value="TreeGrafter"/>
</dbReference>
<dbReference type="EMBL" id="FNDX01000002">
    <property type="protein sequence ID" value="SDH96825.1"/>
    <property type="molecule type" value="Genomic_DNA"/>
</dbReference>
<evidence type="ECO:0000259" key="4">
    <source>
        <dbReference type="PROSITE" id="PS50932"/>
    </source>
</evidence>
<dbReference type="CDD" id="cd01392">
    <property type="entry name" value="HTH_LacI"/>
    <property type="match status" value="1"/>
</dbReference>
<dbReference type="PANTHER" id="PTHR30146:SF109">
    <property type="entry name" value="HTH-TYPE TRANSCRIPTIONAL REGULATOR GALS"/>
    <property type="match status" value="1"/>
</dbReference>
<evidence type="ECO:0000256" key="2">
    <source>
        <dbReference type="ARBA" id="ARBA00023125"/>
    </source>
</evidence>
<dbReference type="SUPFAM" id="SSF47413">
    <property type="entry name" value="lambda repressor-like DNA-binding domains"/>
    <property type="match status" value="1"/>
</dbReference>
<accession>A0A1G8GQZ5</accession>
<dbReference type="SMART" id="SM00354">
    <property type="entry name" value="HTH_LACI"/>
    <property type="match status" value="1"/>
</dbReference>
<dbReference type="PRINTS" id="PR00036">
    <property type="entry name" value="HTHLACI"/>
</dbReference>
<sequence length="311" mass="34214">MKKATMKDIARLANVSVATVSYVLNNVKNQTIPDPTRQSILQIAKELNYVPNLAARSLVVQRTGMVGILINKSPGLPYWKRQSYLSLTDSLESKLTSAGYHTLVISLDPLNPAMDVIRERKLDAVFVLDVMDEMFYRISANFVDGVPLILIGSLINDRMFNQVNYNYPKALETAVSAADAPSCLIMENHHNAALAGWIMDSSGLAREDIYIAAGEDQGQKELEAFLLRSRGKHIIVINEFLAKAVERTGLASSVTALCTCGFPEIVQPDTQIIRFQNDRAQTAFELMVTLKSAPDDPAIAAGNQFLVDISP</sequence>
<proteinExistence type="predicted"/>
<name>A0A1G8GQZ5_9BACL</name>
<keyword evidence="2" id="KW-0238">DNA-binding</keyword>
<dbReference type="PANTHER" id="PTHR30146">
    <property type="entry name" value="LACI-RELATED TRANSCRIPTIONAL REPRESSOR"/>
    <property type="match status" value="1"/>
</dbReference>
<feature type="domain" description="HTH lacI-type" evidence="4">
    <location>
        <begin position="4"/>
        <end position="60"/>
    </location>
</feature>
<dbReference type="Gene3D" id="3.40.50.2300">
    <property type="match status" value="1"/>
</dbReference>
<organism evidence="5 6">
    <name type="scientific">Paenibacillus typhae</name>
    <dbReference type="NCBI Taxonomy" id="1174501"/>
    <lineage>
        <taxon>Bacteria</taxon>
        <taxon>Bacillati</taxon>
        <taxon>Bacillota</taxon>
        <taxon>Bacilli</taxon>
        <taxon>Bacillales</taxon>
        <taxon>Paenibacillaceae</taxon>
        <taxon>Paenibacillus</taxon>
    </lineage>
</organism>
<dbReference type="Proteomes" id="UP000199050">
    <property type="component" value="Unassembled WGS sequence"/>
</dbReference>
<gene>
    <name evidence="5" type="ORF">SAMN05216192_102171</name>
</gene>
<keyword evidence="6" id="KW-1185">Reference proteome</keyword>
<dbReference type="GO" id="GO:0003700">
    <property type="term" value="F:DNA-binding transcription factor activity"/>
    <property type="evidence" value="ECO:0007669"/>
    <property type="project" value="TreeGrafter"/>
</dbReference>
<evidence type="ECO:0000313" key="5">
    <source>
        <dbReference type="EMBL" id="SDH96825.1"/>
    </source>
</evidence>
<evidence type="ECO:0000256" key="3">
    <source>
        <dbReference type="ARBA" id="ARBA00023163"/>
    </source>
</evidence>
<dbReference type="STRING" id="1174501.SAMN05216192_102171"/>
<dbReference type="InterPro" id="IPR000843">
    <property type="entry name" value="HTH_LacI"/>
</dbReference>
<dbReference type="Pfam" id="PF00356">
    <property type="entry name" value="LacI"/>
    <property type="match status" value="1"/>
</dbReference>
<evidence type="ECO:0000313" key="6">
    <source>
        <dbReference type="Proteomes" id="UP000199050"/>
    </source>
</evidence>
<evidence type="ECO:0000256" key="1">
    <source>
        <dbReference type="ARBA" id="ARBA00023015"/>
    </source>
</evidence>
<keyword evidence="3" id="KW-0804">Transcription</keyword>
<protein>
    <submittedName>
        <fullName evidence="5">Regulatory protein, lacI family</fullName>
    </submittedName>
</protein>
<reference evidence="6" key="1">
    <citation type="submission" date="2016-10" db="EMBL/GenBank/DDBJ databases">
        <authorList>
            <person name="Varghese N."/>
            <person name="Submissions S."/>
        </authorList>
    </citation>
    <scope>NUCLEOTIDE SEQUENCE [LARGE SCALE GENOMIC DNA]</scope>
    <source>
        <strain evidence="6">CGMCC 1.11012</strain>
    </source>
</reference>
<dbReference type="Gene3D" id="1.10.260.40">
    <property type="entry name" value="lambda repressor-like DNA-binding domains"/>
    <property type="match status" value="1"/>
</dbReference>
<keyword evidence="1" id="KW-0805">Transcription regulation</keyword>
<dbReference type="RefSeq" id="WP_167360580.1">
    <property type="nucleotide sequence ID" value="NZ_CBCSKY010000003.1"/>
</dbReference>
<dbReference type="AlphaFoldDB" id="A0A1G8GQZ5"/>
<dbReference type="PROSITE" id="PS50932">
    <property type="entry name" value="HTH_LACI_2"/>
    <property type="match status" value="1"/>
</dbReference>
<dbReference type="PROSITE" id="PS00356">
    <property type="entry name" value="HTH_LACI_1"/>
    <property type="match status" value="1"/>
</dbReference>
<dbReference type="InterPro" id="IPR010982">
    <property type="entry name" value="Lambda_DNA-bd_dom_sf"/>
</dbReference>